<dbReference type="InterPro" id="IPR041700">
    <property type="entry name" value="OMP_b-brl_3"/>
</dbReference>
<keyword evidence="2" id="KW-0472">Membrane</keyword>
<evidence type="ECO:0000313" key="7">
    <source>
        <dbReference type="Proteomes" id="UP000215214"/>
    </source>
</evidence>
<dbReference type="AlphaFoldDB" id="A0A238UGE6"/>
<dbReference type="PANTHER" id="PTHR40980">
    <property type="entry name" value="PLUG DOMAIN-CONTAINING PROTEIN"/>
    <property type="match status" value="1"/>
</dbReference>
<dbReference type="SUPFAM" id="SSF56935">
    <property type="entry name" value="Porins"/>
    <property type="match status" value="1"/>
</dbReference>
<dbReference type="Proteomes" id="UP000215214">
    <property type="component" value="Chromosome TJEJU"/>
</dbReference>
<dbReference type="RefSeq" id="WP_095074813.1">
    <property type="nucleotide sequence ID" value="NZ_LT899436.1"/>
</dbReference>
<keyword evidence="7" id="KW-1185">Reference proteome</keyword>
<name>A0A238UGE6_9FLAO</name>
<organism evidence="6 7">
    <name type="scientific">Tenacibaculum jejuense</name>
    <dbReference type="NCBI Taxonomy" id="584609"/>
    <lineage>
        <taxon>Bacteria</taxon>
        <taxon>Pseudomonadati</taxon>
        <taxon>Bacteroidota</taxon>
        <taxon>Flavobacteriia</taxon>
        <taxon>Flavobacteriales</taxon>
        <taxon>Flavobacteriaceae</taxon>
        <taxon>Tenacibaculum</taxon>
    </lineage>
</organism>
<dbReference type="OrthoDB" id="8764943at2"/>
<comment type="subcellular location">
    <subcellularLocation>
        <location evidence="1">Cell outer membrane</location>
    </subcellularLocation>
</comment>
<dbReference type="Gene3D" id="2.40.170.20">
    <property type="entry name" value="TonB-dependent receptor, beta-barrel domain"/>
    <property type="match status" value="1"/>
</dbReference>
<dbReference type="GO" id="GO:0009279">
    <property type="term" value="C:cell outer membrane"/>
    <property type="evidence" value="ECO:0007669"/>
    <property type="project" value="UniProtKB-SubCell"/>
</dbReference>
<dbReference type="Pfam" id="PF14905">
    <property type="entry name" value="OMP_b-brl_3"/>
    <property type="match status" value="1"/>
</dbReference>
<dbReference type="PANTHER" id="PTHR40980:SF4">
    <property type="entry name" value="TONB-DEPENDENT RECEPTOR-LIKE BETA-BARREL DOMAIN-CONTAINING PROTEIN"/>
    <property type="match status" value="1"/>
</dbReference>
<dbReference type="InterPro" id="IPR036942">
    <property type="entry name" value="Beta-barrel_TonB_sf"/>
</dbReference>
<keyword evidence="3" id="KW-0998">Cell outer membrane</keyword>
<evidence type="ECO:0000256" key="2">
    <source>
        <dbReference type="ARBA" id="ARBA00023136"/>
    </source>
</evidence>
<evidence type="ECO:0000256" key="1">
    <source>
        <dbReference type="ARBA" id="ARBA00004442"/>
    </source>
</evidence>
<protein>
    <recommendedName>
        <fullName evidence="5">Outer membrane protein beta-barrel domain-containing protein</fullName>
    </recommendedName>
</protein>
<feature type="domain" description="Outer membrane protein beta-barrel" evidence="5">
    <location>
        <begin position="364"/>
        <end position="766"/>
    </location>
</feature>
<feature type="chain" id="PRO_5012805454" description="Outer membrane protein beta-barrel domain-containing protein" evidence="4">
    <location>
        <begin position="19"/>
        <end position="790"/>
    </location>
</feature>
<keyword evidence="4" id="KW-0732">Signal</keyword>
<dbReference type="Gene3D" id="2.170.130.10">
    <property type="entry name" value="TonB-dependent receptor, plug domain"/>
    <property type="match status" value="1"/>
</dbReference>
<feature type="signal peptide" evidence="4">
    <location>
        <begin position="1"/>
        <end position="18"/>
    </location>
</feature>
<dbReference type="KEGG" id="tje:TJEJU_3990"/>
<gene>
    <name evidence="6" type="ORF">TJEJU_3990</name>
</gene>
<dbReference type="Gene3D" id="2.60.40.1120">
    <property type="entry name" value="Carboxypeptidase-like, regulatory domain"/>
    <property type="match status" value="1"/>
</dbReference>
<accession>A0A238UGE6</accession>
<evidence type="ECO:0000256" key="3">
    <source>
        <dbReference type="ARBA" id="ARBA00023237"/>
    </source>
</evidence>
<reference evidence="6 7" key="1">
    <citation type="submission" date="2017-07" db="EMBL/GenBank/DDBJ databases">
        <authorList>
            <person name="Sun Z.S."/>
            <person name="Albrecht U."/>
            <person name="Echele G."/>
            <person name="Lee C.C."/>
        </authorList>
    </citation>
    <scope>NUCLEOTIDE SEQUENCE [LARGE SCALE GENOMIC DNA]</scope>
    <source>
        <strain evidence="7">type strain: KCTC 22618</strain>
    </source>
</reference>
<dbReference type="EMBL" id="LT899436">
    <property type="protein sequence ID" value="SNR17618.1"/>
    <property type="molecule type" value="Genomic_DNA"/>
</dbReference>
<dbReference type="InterPro" id="IPR037066">
    <property type="entry name" value="Plug_dom_sf"/>
</dbReference>
<dbReference type="Pfam" id="PF13715">
    <property type="entry name" value="CarbopepD_reg_2"/>
    <property type="match status" value="1"/>
</dbReference>
<dbReference type="SUPFAM" id="SSF49464">
    <property type="entry name" value="Carboxypeptidase regulatory domain-like"/>
    <property type="match status" value="1"/>
</dbReference>
<dbReference type="InterPro" id="IPR008969">
    <property type="entry name" value="CarboxyPept-like_regulatory"/>
</dbReference>
<evidence type="ECO:0000256" key="4">
    <source>
        <dbReference type="SAM" id="SignalP"/>
    </source>
</evidence>
<sequence length="790" mass="88899">MKRLALVTLLFLSVLVYAQQVKGKVVDALGNIAFADVVLKDATGKVIAGTNSNDDGIFSLKSPKGNYEITISFLGYKGWKKQILITNTIDLGTITLLEDSENLEEVVIKSKTRVIQQKVDRLVFDVEKSVVAEGGNGIDILNVAPRVQVQNGTLEILGKGPSRVLINGRLSPLEGEELTAFLQSLNANDIKTIEVITNPPAKYEASGRGGLINIILKKSKQNSWNNTVRAVYNQNRYNFGSLRNNFSYNKNNLSVVASINATKGHYRHTEDLQIQYPQNFWDIAIESKERTDNFSGRFQLDYQVSDHTSLGIQYLGNARKPGGFTTVISTVFDENKQLDRFIENKGDNSINRKNNTLNFHAETKLDSLGRSISVDADYFNYNSKNDRDFTTEVFDNSGNSMGISSAALNISDQDIQNYSSKIDVNYPINKVQLSFGGKASFTTTKSNILFFDTLSGNPVLDPTRSNNFEYQEDNLAAYISASTNLNSKLELKLGLRLENTNTKGISEQTNQEIENEFTKLFPTLYVSYRKNDHHAFSFSYGKRIDRPRFSDLNPFRYYINDNSFGEGNPFLQPSFTDSFELSHSYKRNLNTSVFLNVTTDGFGVIFTSDPVAETQIVTRDNYITQYNYGISENYSFKANSWWQSQNSINILGYYSTFQKEIGAKPRNGVQVRIASNNTFSLSEKSKFLVNSWYSSAYSGGLFSVGEMYSVSLGYQHDFKNNIKLSVFANDIFNTSALNNLTSVVDGVEQVYGQNESNRNFRVSLAYSFGNKKIKVKDRNFGNDEERRRSN</sequence>
<evidence type="ECO:0000259" key="5">
    <source>
        <dbReference type="Pfam" id="PF14905"/>
    </source>
</evidence>
<proteinExistence type="predicted"/>
<evidence type="ECO:0000313" key="6">
    <source>
        <dbReference type="EMBL" id="SNR17618.1"/>
    </source>
</evidence>